<name>A0A0H4PW96_9BACT</name>
<dbReference type="PROSITE" id="PS50943">
    <property type="entry name" value="HTH_CROC1"/>
    <property type="match status" value="1"/>
</dbReference>
<accession>A0A0H4PW96</accession>
<dbReference type="InterPro" id="IPR015927">
    <property type="entry name" value="Peptidase_S24_S26A/B/C"/>
</dbReference>
<reference evidence="5 6" key="1">
    <citation type="submission" date="2015-07" db="EMBL/GenBank/DDBJ databases">
        <authorList>
            <person name="Kim K.M."/>
        </authorList>
    </citation>
    <scope>NUCLEOTIDE SEQUENCE [LARGE SCALE GENOMIC DNA]</scope>
    <source>
        <strain evidence="5 6">KCTC 12363</strain>
    </source>
</reference>
<keyword evidence="3" id="KW-0804">Transcription</keyword>
<dbReference type="InterPro" id="IPR036286">
    <property type="entry name" value="LexA/Signal_pep-like_sf"/>
</dbReference>
<gene>
    <name evidence="5" type="ORF">CA2015_3264</name>
</gene>
<dbReference type="SMART" id="SM00530">
    <property type="entry name" value="HTH_XRE"/>
    <property type="match status" value="1"/>
</dbReference>
<dbReference type="Gene3D" id="1.10.260.40">
    <property type="entry name" value="lambda repressor-like DNA-binding domains"/>
    <property type="match status" value="1"/>
</dbReference>
<evidence type="ECO:0000259" key="4">
    <source>
        <dbReference type="PROSITE" id="PS50943"/>
    </source>
</evidence>
<evidence type="ECO:0000256" key="3">
    <source>
        <dbReference type="ARBA" id="ARBA00023163"/>
    </source>
</evidence>
<dbReference type="AlphaFoldDB" id="A0A0H4PW96"/>
<dbReference type="SUPFAM" id="SSF47413">
    <property type="entry name" value="lambda repressor-like DNA-binding domains"/>
    <property type="match status" value="1"/>
</dbReference>
<keyword evidence="2" id="KW-0238">DNA-binding</keyword>
<dbReference type="KEGG" id="camu:CA2015_3264"/>
<dbReference type="Pfam" id="PF01381">
    <property type="entry name" value="HTH_3"/>
    <property type="match status" value="1"/>
</dbReference>
<feature type="domain" description="HTH cro/C1-type" evidence="4">
    <location>
        <begin position="8"/>
        <end position="62"/>
    </location>
</feature>
<evidence type="ECO:0000313" key="6">
    <source>
        <dbReference type="Proteomes" id="UP000036520"/>
    </source>
</evidence>
<dbReference type="CDD" id="cd00093">
    <property type="entry name" value="HTH_XRE"/>
    <property type="match status" value="1"/>
</dbReference>
<evidence type="ECO:0000313" key="5">
    <source>
        <dbReference type="EMBL" id="AKP52657.1"/>
    </source>
</evidence>
<dbReference type="GO" id="GO:0003677">
    <property type="term" value="F:DNA binding"/>
    <property type="evidence" value="ECO:0007669"/>
    <property type="project" value="UniProtKB-KW"/>
</dbReference>
<dbReference type="SUPFAM" id="SSF51306">
    <property type="entry name" value="LexA/Signal peptidase"/>
    <property type="match status" value="1"/>
</dbReference>
<dbReference type="PANTHER" id="PTHR40661">
    <property type="match status" value="1"/>
</dbReference>
<keyword evidence="6" id="KW-1185">Reference proteome</keyword>
<dbReference type="Pfam" id="PF00717">
    <property type="entry name" value="Peptidase_S24"/>
    <property type="match status" value="1"/>
</dbReference>
<keyword evidence="1" id="KW-0805">Transcription regulation</keyword>
<dbReference type="PANTHER" id="PTHR40661:SF1">
    <property type="entry name" value="HTH CRO_C1-TYPE DOMAIN-CONTAINING PROTEIN"/>
    <property type="match status" value="1"/>
</dbReference>
<protein>
    <submittedName>
        <fullName evidence="5">Helix-turn-helix domain protein</fullName>
    </submittedName>
</protein>
<dbReference type="Gene3D" id="2.10.109.10">
    <property type="entry name" value="Umud Fragment, subunit A"/>
    <property type="match status" value="1"/>
</dbReference>
<dbReference type="RefSeq" id="WP_048642851.1">
    <property type="nucleotide sequence ID" value="NZ_CAXBGM010000050.1"/>
</dbReference>
<evidence type="ECO:0000256" key="2">
    <source>
        <dbReference type="ARBA" id="ARBA00023125"/>
    </source>
</evidence>
<organism evidence="5 6">
    <name type="scientific">Cyclobacterium amurskyense</name>
    <dbReference type="NCBI Taxonomy" id="320787"/>
    <lineage>
        <taxon>Bacteria</taxon>
        <taxon>Pseudomonadati</taxon>
        <taxon>Bacteroidota</taxon>
        <taxon>Cytophagia</taxon>
        <taxon>Cytophagales</taxon>
        <taxon>Cyclobacteriaceae</taxon>
        <taxon>Cyclobacterium</taxon>
    </lineage>
</organism>
<dbReference type="CDD" id="cd06462">
    <property type="entry name" value="Peptidase_S24_S26"/>
    <property type="match status" value="1"/>
</dbReference>
<proteinExistence type="predicted"/>
<dbReference type="OrthoDB" id="3831186at2"/>
<sequence>MSFLANNLKVLRKKSGLTQTQLAEKLGVQRTMISAYEDGRSEPRLSTILILTSIFDVSIDELTSWDIATKGRQFLQKEKLKVLTVTLDQNDQERISMVGKKASAGYLNGYADPEYMENLPNFGLPNLTGSHTYRAFEISGDSMLPLMPGTIVVGAYIESPGEIKNGKTYVLVTKNDGIVYKRVFNYITERGKLFVVSDNQNYKPYDIPIQEVMEIWEAKAFISTHFPDPKPEAPVSLEEIGKMILEIKSDIRKISSH</sequence>
<evidence type="ECO:0000256" key="1">
    <source>
        <dbReference type="ARBA" id="ARBA00023015"/>
    </source>
</evidence>
<dbReference type="InterPro" id="IPR001387">
    <property type="entry name" value="Cro/C1-type_HTH"/>
</dbReference>
<dbReference type="Proteomes" id="UP000036520">
    <property type="component" value="Chromosome"/>
</dbReference>
<dbReference type="STRING" id="320787.CA2015_3264"/>
<dbReference type="EMBL" id="CP012040">
    <property type="protein sequence ID" value="AKP52657.1"/>
    <property type="molecule type" value="Genomic_DNA"/>
</dbReference>
<dbReference type="InterPro" id="IPR010982">
    <property type="entry name" value="Lambda_DNA-bd_dom_sf"/>
</dbReference>